<feature type="coiled-coil region" evidence="7">
    <location>
        <begin position="526"/>
        <end position="553"/>
    </location>
</feature>
<evidence type="ECO:0000256" key="7">
    <source>
        <dbReference type="SAM" id="Coils"/>
    </source>
</evidence>
<dbReference type="OrthoDB" id="567787at2759"/>
<keyword evidence="4" id="KW-0966">Cell projection</keyword>
<feature type="region of interest" description="Disordered" evidence="8">
    <location>
        <begin position="67"/>
        <end position="86"/>
    </location>
</feature>
<evidence type="ECO:0000256" key="1">
    <source>
        <dbReference type="ARBA" id="ARBA00004430"/>
    </source>
</evidence>
<gene>
    <name evidence="10" type="ORF">CSUI_003111</name>
</gene>
<dbReference type="EMBL" id="MIGC01001337">
    <property type="protein sequence ID" value="PHJ23037.1"/>
    <property type="molecule type" value="Genomic_DNA"/>
</dbReference>
<evidence type="ECO:0000256" key="5">
    <source>
        <dbReference type="ARBA" id="ARBA00029468"/>
    </source>
</evidence>
<keyword evidence="3" id="KW-0206">Cytoskeleton</keyword>
<comment type="caution">
    <text evidence="10">The sequence shown here is derived from an EMBL/GenBank/DDBJ whole genome shotgun (WGS) entry which is preliminary data.</text>
</comment>
<dbReference type="AlphaFoldDB" id="A0A2C6L234"/>
<dbReference type="PANTHER" id="PTHR22455:SF10">
    <property type="entry name" value="CILIA- AND FLAGELLA-ASSOCIATED PROTEIN 91"/>
    <property type="match status" value="1"/>
</dbReference>
<dbReference type="GO" id="GO:0005930">
    <property type="term" value="C:axoneme"/>
    <property type="evidence" value="ECO:0007669"/>
    <property type="project" value="UniProtKB-SubCell"/>
</dbReference>
<evidence type="ECO:0000256" key="4">
    <source>
        <dbReference type="ARBA" id="ARBA00023273"/>
    </source>
</evidence>
<reference evidence="10 11" key="1">
    <citation type="journal article" date="2017" name="Int. J. Parasitol.">
        <title>The genome of the protozoan parasite Cystoisospora suis and a reverse vaccinology approach to identify vaccine candidates.</title>
        <authorList>
            <person name="Palmieri N."/>
            <person name="Shrestha A."/>
            <person name="Ruttkowski B."/>
            <person name="Beck T."/>
            <person name="Vogl C."/>
            <person name="Tomley F."/>
            <person name="Blake D.P."/>
            <person name="Joachim A."/>
        </authorList>
    </citation>
    <scope>NUCLEOTIDE SEQUENCE [LARGE SCALE GENOMIC DNA]</scope>
    <source>
        <strain evidence="10 11">Wien I</strain>
    </source>
</reference>
<feature type="compositionally biased region" description="Basic and acidic residues" evidence="8">
    <location>
        <begin position="77"/>
        <end position="86"/>
    </location>
</feature>
<keyword evidence="2" id="KW-0963">Cytoplasm</keyword>
<evidence type="ECO:0000256" key="3">
    <source>
        <dbReference type="ARBA" id="ARBA00023212"/>
    </source>
</evidence>
<accession>A0A2C6L234</accession>
<name>A0A2C6L234_9APIC</name>
<organism evidence="10 11">
    <name type="scientific">Cystoisospora suis</name>
    <dbReference type="NCBI Taxonomy" id="483139"/>
    <lineage>
        <taxon>Eukaryota</taxon>
        <taxon>Sar</taxon>
        <taxon>Alveolata</taxon>
        <taxon>Apicomplexa</taxon>
        <taxon>Conoidasida</taxon>
        <taxon>Coccidia</taxon>
        <taxon>Eucoccidiorida</taxon>
        <taxon>Eimeriorina</taxon>
        <taxon>Sarcocystidae</taxon>
        <taxon>Cystoisospora</taxon>
    </lineage>
</organism>
<comment type="subcellular location">
    <subcellularLocation>
        <location evidence="1">Cytoplasm</location>
        <location evidence="1">Cytoskeleton</location>
        <location evidence="1">Cilium axoneme</location>
    </subcellularLocation>
</comment>
<evidence type="ECO:0000313" key="10">
    <source>
        <dbReference type="EMBL" id="PHJ23037.1"/>
    </source>
</evidence>
<dbReference type="InterPro" id="IPR026720">
    <property type="entry name" value="CFAP91"/>
</dbReference>
<proteinExistence type="inferred from homology"/>
<dbReference type="RefSeq" id="XP_067924714.1">
    <property type="nucleotide sequence ID" value="XM_068063309.1"/>
</dbReference>
<evidence type="ECO:0000313" key="11">
    <source>
        <dbReference type="Proteomes" id="UP000221165"/>
    </source>
</evidence>
<evidence type="ECO:0000256" key="2">
    <source>
        <dbReference type="ARBA" id="ARBA00022490"/>
    </source>
</evidence>
<protein>
    <recommendedName>
        <fullName evidence="6">Cilia- and flagella-associated protein 91</fullName>
    </recommendedName>
</protein>
<evidence type="ECO:0000259" key="9">
    <source>
        <dbReference type="Pfam" id="PF14738"/>
    </source>
</evidence>
<keyword evidence="7" id="KW-0175">Coiled coil</keyword>
<dbReference type="GeneID" id="94426520"/>
<keyword evidence="11" id="KW-1185">Reference proteome</keyword>
<dbReference type="Proteomes" id="UP000221165">
    <property type="component" value="Unassembled WGS sequence"/>
</dbReference>
<sequence length="697" mass="80097">MAKPFIQCTRERPLDVVYDPNVVFSGATDLSQHISRTLAARLTRVPVQQDWFLNDLRQKCLYRVDPPSQSRFSPQTSHERLRNERSKEDDRCKVWGELRFKFAHYGTPEEEATASVWKTYEEADAAERSLAAQSPALRALDEAQCELLSQDVRRKAQTYAAGKANSGTQSLYSEREAQTIPYSPPTEISDGQRPEELAIAYFCWERGLPATQLEISIIQRMRQQRKIENLLPPTTDEYSFQARAALMEEQEFREWSDRENHIKNLHERKLELFRSAICERRQRTDKREEDALARMDRRLSDESATQTVKADADRIKNLRRMRRQLVAVESFINPRRWEAINNSTKRASQLFAPRSIKGHIPDDVYASLAIESPELKALEDAIVRLRQEAAREQANADRGDKQGLEAAAVVLDSINGSHCRVETVQSVSLKKYHMRNIRERPETPRIEEVLPEDEESQVAAILLQRVLRGQACQQKIFSGKQMRLDLINFLRAAEQLSDIPAEEQQRHVGTENAAEAAEALMGSLQGQAISETLDELAKELRKLEEERRIAVMVNLANRDRRLREAQESGTRQAEELLRAREDETFKRVMTLHQQTVDSYVESILASSVEQAAKQQAVIEAKLRAEQLSRVVDDLEDKYQNPNTIVRELVTGFLLPHVKKHQLQKQLSLEEEKYNIAARYAVGESFQPLRTSFGPLFQ</sequence>
<dbReference type="VEuPathDB" id="ToxoDB:CSUI_003111"/>
<feature type="domain" description="CFAP91" evidence="9">
    <location>
        <begin position="168"/>
        <end position="320"/>
    </location>
</feature>
<evidence type="ECO:0000256" key="6">
    <source>
        <dbReference type="ARBA" id="ARBA00029555"/>
    </source>
</evidence>
<evidence type="ECO:0000256" key="8">
    <source>
        <dbReference type="SAM" id="MobiDB-lite"/>
    </source>
</evidence>
<dbReference type="Pfam" id="PF14738">
    <property type="entry name" value="CFAP91"/>
    <property type="match status" value="1"/>
</dbReference>
<feature type="compositionally biased region" description="Polar residues" evidence="8">
    <location>
        <begin position="67"/>
        <end position="76"/>
    </location>
</feature>
<comment type="similarity">
    <text evidence="5">Belongs to the CFAP91 family.</text>
</comment>
<dbReference type="PANTHER" id="PTHR22455">
    <property type="entry name" value="CILIA- AND FLAGELLA-ASSOCIATED PROTEIN 91"/>
    <property type="match status" value="1"/>
</dbReference>
<dbReference type="InterPro" id="IPR032840">
    <property type="entry name" value="CFAP91_dom"/>
</dbReference>